<dbReference type="EMBL" id="MU006295">
    <property type="protein sequence ID" value="KAF2853504.1"/>
    <property type="molecule type" value="Genomic_DNA"/>
</dbReference>
<sequence length="384" mass="43090">MFAQVTDIKRGLRDTHRNVEYFQTTRCRALGEEIEVLAQDVTRHSWQSYKSALLLEEKLKTLESDDTSVKGATEHDKDTDATSVKEQTAQVYVPTGAQKRTGSMRRDSIRNMRITSSISTMSSESCSSNIALFPQSKVEVKRRIQQEEANAKFTLNGEDTVRQGSCDGASIAKMVMSGYQDDGLILPNLHYIKVHELRALIEWMANTNAITSSESISCVEKVLHCVQLLQTGCRYESLAVIFSRSPRQIKESCLEVMGALLRLHSETVNKVGGQESYMPLWKIWRKFEVTEGRAGAYYGFRWIEVAKVLVTLNLYIGRWRMQGMFATDGPTFLWGRFFVAQEGAPTTVQTAKRLEVGDSKGGCEVVDDDGTSTIRAVQSVPEPD</sequence>
<dbReference type="AlphaFoldDB" id="A0A6A7BDM0"/>
<protein>
    <submittedName>
        <fullName evidence="2">Uncharacterized protein</fullName>
    </submittedName>
</protein>
<dbReference type="OrthoDB" id="3786878at2759"/>
<accession>A0A6A7BDM0</accession>
<evidence type="ECO:0000313" key="2">
    <source>
        <dbReference type="EMBL" id="KAF2853504.1"/>
    </source>
</evidence>
<keyword evidence="3" id="KW-1185">Reference proteome</keyword>
<gene>
    <name evidence="2" type="ORF">T440DRAFT_390284</name>
</gene>
<organism evidence="2 3">
    <name type="scientific">Plenodomus tracheiphilus IPT5</name>
    <dbReference type="NCBI Taxonomy" id="1408161"/>
    <lineage>
        <taxon>Eukaryota</taxon>
        <taxon>Fungi</taxon>
        <taxon>Dikarya</taxon>
        <taxon>Ascomycota</taxon>
        <taxon>Pezizomycotina</taxon>
        <taxon>Dothideomycetes</taxon>
        <taxon>Pleosporomycetidae</taxon>
        <taxon>Pleosporales</taxon>
        <taxon>Pleosporineae</taxon>
        <taxon>Leptosphaeriaceae</taxon>
        <taxon>Plenodomus</taxon>
    </lineage>
</organism>
<reference evidence="2" key="1">
    <citation type="submission" date="2020-01" db="EMBL/GenBank/DDBJ databases">
        <authorList>
            <consortium name="DOE Joint Genome Institute"/>
            <person name="Haridas S."/>
            <person name="Albert R."/>
            <person name="Binder M."/>
            <person name="Bloem J."/>
            <person name="Labutti K."/>
            <person name="Salamov A."/>
            <person name="Andreopoulos B."/>
            <person name="Baker S.E."/>
            <person name="Barry K."/>
            <person name="Bills G."/>
            <person name="Bluhm B.H."/>
            <person name="Cannon C."/>
            <person name="Castanera R."/>
            <person name="Culley D.E."/>
            <person name="Daum C."/>
            <person name="Ezra D."/>
            <person name="Gonzalez J.B."/>
            <person name="Henrissat B."/>
            <person name="Kuo A."/>
            <person name="Liang C."/>
            <person name="Lipzen A."/>
            <person name="Lutzoni F."/>
            <person name="Magnuson J."/>
            <person name="Mondo S."/>
            <person name="Nolan M."/>
            <person name="Ohm R."/>
            <person name="Pangilinan J."/>
            <person name="Park H.-J."/>
            <person name="Ramirez L."/>
            <person name="Alfaro M."/>
            <person name="Sun H."/>
            <person name="Tritt A."/>
            <person name="Yoshinaga Y."/>
            <person name="Zwiers L.-H."/>
            <person name="Turgeon B.G."/>
            <person name="Goodwin S.B."/>
            <person name="Spatafora J.W."/>
            <person name="Crous P.W."/>
            <person name="Grigoriev I.V."/>
        </authorList>
    </citation>
    <scope>NUCLEOTIDE SEQUENCE</scope>
    <source>
        <strain evidence="2">IPT5</strain>
    </source>
</reference>
<name>A0A6A7BDM0_9PLEO</name>
<evidence type="ECO:0000256" key="1">
    <source>
        <dbReference type="SAM" id="MobiDB-lite"/>
    </source>
</evidence>
<dbReference type="Proteomes" id="UP000799423">
    <property type="component" value="Unassembled WGS sequence"/>
</dbReference>
<evidence type="ECO:0000313" key="3">
    <source>
        <dbReference type="Proteomes" id="UP000799423"/>
    </source>
</evidence>
<feature type="region of interest" description="Disordered" evidence="1">
    <location>
        <begin position="64"/>
        <end position="83"/>
    </location>
</feature>
<proteinExistence type="predicted"/>